<accession>A0A7W6BRI1</accession>
<keyword evidence="2" id="KW-1185">Reference proteome</keyword>
<proteinExistence type="predicted"/>
<organism evidence="1 2">
    <name type="scientific">Sphingobium jiangsuense</name>
    <dbReference type="NCBI Taxonomy" id="870476"/>
    <lineage>
        <taxon>Bacteria</taxon>
        <taxon>Pseudomonadati</taxon>
        <taxon>Pseudomonadota</taxon>
        <taxon>Alphaproteobacteria</taxon>
        <taxon>Sphingomonadales</taxon>
        <taxon>Sphingomonadaceae</taxon>
        <taxon>Sphingobium</taxon>
    </lineage>
</organism>
<reference evidence="1 2" key="1">
    <citation type="submission" date="2020-08" db="EMBL/GenBank/DDBJ databases">
        <title>Genomic Encyclopedia of Type Strains, Phase IV (KMG-IV): sequencing the most valuable type-strain genomes for metagenomic binning, comparative biology and taxonomic classification.</title>
        <authorList>
            <person name="Goeker M."/>
        </authorList>
    </citation>
    <scope>NUCLEOTIDE SEQUENCE [LARGE SCALE GENOMIC DNA]</scope>
    <source>
        <strain evidence="1 2">DSM 26189</strain>
    </source>
</reference>
<dbReference type="RefSeq" id="WP_188073949.1">
    <property type="nucleotide sequence ID" value="NZ_BSPS01000092.1"/>
</dbReference>
<protein>
    <submittedName>
        <fullName evidence="1">Uncharacterized protein</fullName>
    </submittedName>
</protein>
<comment type="caution">
    <text evidence="1">The sequence shown here is derived from an EMBL/GenBank/DDBJ whole genome shotgun (WGS) entry which is preliminary data.</text>
</comment>
<sequence>MIKPFNPSPAGTIAVAHVTSATTPAPLPDGCDTLAIFNSSDTATAFMRIANLPSESASGANAAIPVAGGAKGDIPIPPLMQIRLSCAAGPKKFSLISSAEDGDNPVYITPGTGN</sequence>
<dbReference type="Proteomes" id="UP000571950">
    <property type="component" value="Unassembled WGS sequence"/>
</dbReference>
<dbReference type="AlphaFoldDB" id="A0A7W6BRI1"/>
<dbReference type="EMBL" id="JACIDT010000033">
    <property type="protein sequence ID" value="MBB3928735.1"/>
    <property type="molecule type" value="Genomic_DNA"/>
</dbReference>
<evidence type="ECO:0000313" key="2">
    <source>
        <dbReference type="Proteomes" id="UP000571950"/>
    </source>
</evidence>
<evidence type="ECO:0000313" key="1">
    <source>
        <dbReference type="EMBL" id="MBB3928735.1"/>
    </source>
</evidence>
<name>A0A7W6BRI1_9SPHN</name>
<gene>
    <name evidence="1" type="ORF">GGR43_004480</name>
</gene>